<comment type="cofactor">
    <cofactor evidence="1">
        <name>a divalent metal cation</name>
        <dbReference type="ChEBI" id="CHEBI:60240"/>
    </cofactor>
</comment>
<keyword evidence="5" id="KW-0479">Metal-binding</keyword>
<evidence type="ECO:0000313" key="9">
    <source>
        <dbReference type="EMBL" id="KAK8765434.1"/>
    </source>
</evidence>
<comment type="similarity">
    <text evidence="3">Belongs to the HARBI1 family.</text>
</comment>
<name>A0AAQ4DSJ4_AMBAM</name>
<comment type="caution">
    <text evidence="9">The sequence shown here is derived from an EMBL/GenBank/DDBJ whole genome shotgun (WGS) entry which is preliminary data.</text>
</comment>
<keyword evidence="10" id="KW-1185">Reference proteome</keyword>
<evidence type="ECO:0000256" key="4">
    <source>
        <dbReference type="ARBA" id="ARBA00022722"/>
    </source>
</evidence>
<dbReference type="InterPro" id="IPR027806">
    <property type="entry name" value="HARBI1_dom"/>
</dbReference>
<dbReference type="PANTHER" id="PTHR22930:SF85">
    <property type="entry name" value="GH03217P-RELATED"/>
    <property type="match status" value="1"/>
</dbReference>
<dbReference type="GO" id="GO:0016787">
    <property type="term" value="F:hydrolase activity"/>
    <property type="evidence" value="ECO:0007669"/>
    <property type="project" value="UniProtKB-KW"/>
</dbReference>
<evidence type="ECO:0000256" key="2">
    <source>
        <dbReference type="ARBA" id="ARBA00004123"/>
    </source>
</evidence>
<evidence type="ECO:0000256" key="7">
    <source>
        <dbReference type="ARBA" id="ARBA00023242"/>
    </source>
</evidence>
<reference evidence="9 10" key="1">
    <citation type="journal article" date="2023" name="Arcadia Sci">
        <title>De novo assembly of a long-read Amblyomma americanum tick genome.</title>
        <authorList>
            <person name="Chou S."/>
            <person name="Poskanzer K.E."/>
            <person name="Rollins M."/>
            <person name="Thuy-Boun P.S."/>
        </authorList>
    </citation>
    <scope>NUCLEOTIDE SEQUENCE [LARGE SCALE GENOMIC DNA]</scope>
    <source>
        <strain evidence="9">F_SG_1</strain>
        <tissue evidence="9">Salivary glands</tissue>
    </source>
</reference>
<sequence>MLAAMDLVDSDSEEEFDDLVVMIAVELVRLDRNRVPRYCEDVASRYVDFEFKRLFLLSRSTFDALVASFRQSPFFPHPIGGRPQMSPEKTCLVVLGYLGTQCSMYALADHFDVSVSSVHACVERVLDFLKSISSSVIVWPNHEQQERSKASFLAKSGGKGPRNTIGCVNGGHIEINKPDVSPQSYYNRKKWPSVILQGICDDRNRLIDVFIGFPGSAHDARVLRESPFFEDADDKFTDGHYILGDSAYPLLPWLLTLYRDNRSSFAAWKKKFNKFHSQQRVAIENTFGLLKQRFRRLYLVDAASIKQCCLIIIAACVLHNMCNDERDFFDELSQLPELEEVENDKDNDLEFDCSATKQCERVRNAIAQKQF</sequence>
<proteinExistence type="inferred from homology"/>
<evidence type="ECO:0000256" key="5">
    <source>
        <dbReference type="ARBA" id="ARBA00022723"/>
    </source>
</evidence>
<organism evidence="9 10">
    <name type="scientific">Amblyomma americanum</name>
    <name type="common">Lone star tick</name>
    <dbReference type="NCBI Taxonomy" id="6943"/>
    <lineage>
        <taxon>Eukaryota</taxon>
        <taxon>Metazoa</taxon>
        <taxon>Ecdysozoa</taxon>
        <taxon>Arthropoda</taxon>
        <taxon>Chelicerata</taxon>
        <taxon>Arachnida</taxon>
        <taxon>Acari</taxon>
        <taxon>Parasitiformes</taxon>
        <taxon>Ixodida</taxon>
        <taxon>Ixodoidea</taxon>
        <taxon>Ixodidae</taxon>
        <taxon>Amblyomminae</taxon>
        <taxon>Amblyomma</taxon>
    </lineage>
</organism>
<evidence type="ECO:0000256" key="3">
    <source>
        <dbReference type="ARBA" id="ARBA00006958"/>
    </source>
</evidence>
<dbReference type="Proteomes" id="UP001321473">
    <property type="component" value="Unassembled WGS sequence"/>
</dbReference>
<dbReference type="GO" id="GO:0004518">
    <property type="term" value="F:nuclease activity"/>
    <property type="evidence" value="ECO:0007669"/>
    <property type="project" value="UniProtKB-KW"/>
</dbReference>
<dbReference type="GO" id="GO:0005634">
    <property type="term" value="C:nucleus"/>
    <property type="evidence" value="ECO:0007669"/>
    <property type="project" value="UniProtKB-SubCell"/>
</dbReference>
<evidence type="ECO:0000259" key="8">
    <source>
        <dbReference type="Pfam" id="PF13359"/>
    </source>
</evidence>
<gene>
    <name evidence="9" type="ORF">V5799_031957</name>
</gene>
<dbReference type="PANTHER" id="PTHR22930">
    <property type="match status" value="1"/>
</dbReference>
<evidence type="ECO:0000256" key="1">
    <source>
        <dbReference type="ARBA" id="ARBA00001968"/>
    </source>
</evidence>
<comment type="subcellular location">
    <subcellularLocation>
        <location evidence="2">Nucleus</location>
    </subcellularLocation>
</comment>
<evidence type="ECO:0000313" key="10">
    <source>
        <dbReference type="Proteomes" id="UP001321473"/>
    </source>
</evidence>
<dbReference type="Pfam" id="PF13359">
    <property type="entry name" value="DDE_Tnp_4"/>
    <property type="match status" value="1"/>
</dbReference>
<dbReference type="AlphaFoldDB" id="A0AAQ4DSJ4"/>
<protein>
    <recommendedName>
        <fullName evidence="8">DDE Tnp4 domain-containing protein</fullName>
    </recommendedName>
</protein>
<dbReference type="EMBL" id="JARKHS020027373">
    <property type="protein sequence ID" value="KAK8765434.1"/>
    <property type="molecule type" value="Genomic_DNA"/>
</dbReference>
<keyword evidence="6" id="KW-0378">Hydrolase</keyword>
<keyword evidence="7" id="KW-0539">Nucleus</keyword>
<feature type="domain" description="DDE Tnp4" evidence="8">
    <location>
        <begin position="169"/>
        <end position="320"/>
    </location>
</feature>
<evidence type="ECO:0000256" key="6">
    <source>
        <dbReference type="ARBA" id="ARBA00022801"/>
    </source>
</evidence>
<dbReference type="GO" id="GO:0046872">
    <property type="term" value="F:metal ion binding"/>
    <property type="evidence" value="ECO:0007669"/>
    <property type="project" value="UniProtKB-KW"/>
</dbReference>
<dbReference type="InterPro" id="IPR045249">
    <property type="entry name" value="HARBI1-like"/>
</dbReference>
<accession>A0AAQ4DSJ4</accession>
<keyword evidence="4" id="KW-0540">Nuclease</keyword>